<reference evidence="2" key="1">
    <citation type="submission" date="2020-06" db="EMBL/GenBank/DDBJ databases">
        <title>Legume-microbial interactions unlock mineral nutrients during tropical forest succession.</title>
        <authorList>
            <person name="Epihov D.Z."/>
        </authorList>
    </citation>
    <scope>NUCLEOTIDE SEQUENCE [LARGE SCALE GENOMIC DNA]</scope>
    <source>
        <strain evidence="2">Pan2503</strain>
    </source>
</reference>
<sequence length="91" mass="10949">MKKKRLARREHAPKRKPPKRCTKMVQSRDRSATRVTPKQLIRMLEHLRKRTHCKHKPLDPHTCPYLEDVLEDKRTKCRCCEMCQLLCAEEI</sequence>
<dbReference type="Proteomes" id="UP000567293">
    <property type="component" value="Unassembled WGS sequence"/>
</dbReference>
<evidence type="ECO:0000313" key="3">
    <source>
        <dbReference type="Proteomes" id="UP000567293"/>
    </source>
</evidence>
<feature type="compositionally biased region" description="Basic residues" evidence="1">
    <location>
        <begin position="1"/>
        <end position="22"/>
    </location>
</feature>
<dbReference type="EMBL" id="JACDQQ010002856">
    <property type="protein sequence ID" value="MBA0089144.1"/>
    <property type="molecule type" value="Genomic_DNA"/>
</dbReference>
<accession>A0A7V8T0F7</accession>
<evidence type="ECO:0000313" key="2">
    <source>
        <dbReference type="EMBL" id="MBA0089144.1"/>
    </source>
</evidence>
<proteinExistence type="predicted"/>
<gene>
    <name evidence="2" type="ORF">HRJ53_29490</name>
</gene>
<feature type="region of interest" description="Disordered" evidence="1">
    <location>
        <begin position="1"/>
        <end position="35"/>
    </location>
</feature>
<dbReference type="AlphaFoldDB" id="A0A7V8T0F7"/>
<protein>
    <submittedName>
        <fullName evidence="2">Uncharacterized protein</fullName>
    </submittedName>
</protein>
<evidence type="ECO:0000256" key="1">
    <source>
        <dbReference type="SAM" id="MobiDB-lite"/>
    </source>
</evidence>
<keyword evidence="3" id="KW-1185">Reference proteome</keyword>
<organism evidence="2 3">
    <name type="scientific">Candidatus Acidiferrum panamense</name>
    <dbReference type="NCBI Taxonomy" id="2741543"/>
    <lineage>
        <taxon>Bacteria</taxon>
        <taxon>Pseudomonadati</taxon>
        <taxon>Acidobacteriota</taxon>
        <taxon>Terriglobia</taxon>
        <taxon>Candidatus Acidiferrales</taxon>
        <taxon>Candidatus Acidiferrum</taxon>
    </lineage>
</organism>
<name>A0A7V8T0F7_9BACT</name>
<comment type="caution">
    <text evidence="2">The sequence shown here is derived from an EMBL/GenBank/DDBJ whole genome shotgun (WGS) entry which is preliminary data.</text>
</comment>